<protein>
    <submittedName>
        <fullName evidence="2">Uncharacterized protein</fullName>
    </submittedName>
</protein>
<dbReference type="EMBL" id="GEGO01006227">
    <property type="protein sequence ID" value="JAR89177.1"/>
    <property type="molecule type" value="Transcribed_RNA"/>
</dbReference>
<reference evidence="2" key="1">
    <citation type="journal article" date="2018" name="PLoS Negl. Trop. Dis.">
        <title>Sialome diversity of ticks revealed by RNAseq of single tick salivary glands.</title>
        <authorList>
            <person name="Perner J."/>
            <person name="Kropackova S."/>
            <person name="Kopacek P."/>
            <person name="Ribeiro J.M."/>
        </authorList>
    </citation>
    <scope>NUCLEOTIDE SEQUENCE</scope>
    <source>
        <strain evidence="2">Siblings of single egg batch collected in Ceske Budejovice</strain>
        <tissue evidence="2">Salivary glands</tissue>
    </source>
</reference>
<dbReference type="AlphaFoldDB" id="A0A147BEG2"/>
<evidence type="ECO:0000313" key="2">
    <source>
        <dbReference type="EMBL" id="JAR89177.1"/>
    </source>
</evidence>
<feature type="region of interest" description="Disordered" evidence="1">
    <location>
        <begin position="1"/>
        <end position="26"/>
    </location>
</feature>
<feature type="compositionally biased region" description="Polar residues" evidence="1">
    <location>
        <begin position="1"/>
        <end position="25"/>
    </location>
</feature>
<evidence type="ECO:0000256" key="1">
    <source>
        <dbReference type="SAM" id="MobiDB-lite"/>
    </source>
</evidence>
<proteinExistence type="predicted"/>
<sequence>TSGHMTSPLTNESRVPHSFSPSRQPISVDPCGRAFIWASRNEKHLAKKRFANITSPHLVAIINKEEKKKTHGDMLEIHWLDNINGHAGLDSRLSQTLFFSFDTLIYIYIYI</sequence>
<feature type="non-terminal residue" evidence="2">
    <location>
        <position position="111"/>
    </location>
</feature>
<accession>A0A147BEG2</accession>
<organism evidence="2">
    <name type="scientific">Ixodes ricinus</name>
    <name type="common">Common tick</name>
    <name type="synonym">Acarus ricinus</name>
    <dbReference type="NCBI Taxonomy" id="34613"/>
    <lineage>
        <taxon>Eukaryota</taxon>
        <taxon>Metazoa</taxon>
        <taxon>Ecdysozoa</taxon>
        <taxon>Arthropoda</taxon>
        <taxon>Chelicerata</taxon>
        <taxon>Arachnida</taxon>
        <taxon>Acari</taxon>
        <taxon>Parasitiformes</taxon>
        <taxon>Ixodida</taxon>
        <taxon>Ixodoidea</taxon>
        <taxon>Ixodidae</taxon>
        <taxon>Ixodinae</taxon>
        <taxon>Ixodes</taxon>
    </lineage>
</organism>
<name>A0A147BEG2_IXORI</name>
<feature type="non-terminal residue" evidence="2">
    <location>
        <position position="1"/>
    </location>
</feature>